<evidence type="ECO:0000313" key="1">
    <source>
        <dbReference type="EMBL" id="KAF2838339.1"/>
    </source>
</evidence>
<dbReference type="AlphaFoldDB" id="A0A9P4S9I3"/>
<protein>
    <recommendedName>
        <fullName evidence="3">C2H2-type domain-containing protein</fullName>
    </recommendedName>
</protein>
<name>A0A9P4S9I3_9PEZI</name>
<evidence type="ECO:0000313" key="2">
    <source>
        <dbReference type="Proteomes" id="UP000799429"/>
    </source>
</evidence>
<accession>A0A9P4S9I3</accession>
<keyword evidence="2" id="KW-1185">Reference proteome</keyword>
<sequence>HSNSAPRYPCHHCRKYRGINGFKCRDHLTQHLRNYHHIGESDGSFQGKSCHHQNCEHYREKHDRPWESGQVFQKSSDYHTHMRKVHDETPYPCKAPGCVRVWGKGYF</sequence>
<dbReference type="EMBL" id="MU006097">
    <property type="protein sequence ID" value="KAF2838339.1"/>
    <property type="molecule type" value="Genomic_DNA"/>
</dbReference>
<proteinExistence type="predicted"/>
<reference evidence="1" key="1">
    <citation type="journal article" date="2020" name="Stud. Mycol.">
        <title>101 Dothideomycetes genomes: a test case for predicting lifestyles and emergence of pathogens.</title>
        <authorList>
            <person name="Haridas S."/>
            <person name="Albert R."/>
            <person name="Binder M."/>
            <person name="Bloem J."/>
            <person name="Labutti K."/>
            <person name="Salamov A."/>
            <person name="Andreopoulos B."/>
            <person name="Baker S."/>
            <person name="Barry K."/>
            <person name="Bills G."/>
            <person name="Bluhm B."/>
            <person name="Cannon C."/>
            <person name="Castanera R."/>
            <person name="Culley D."/>
            <person name="Daum C."/>
            <person name="Ezra D."/>
            <person name="Gonzalez J."/>
            <person name="Henrissat B."/>
            <person name="Kuo A."/>
            <person name="Liang C."/>
            <person name="Lipzen A."/>
            <person name="Lutzoni F."/>
            <person name="Magnuson J."/>
            <person name="Mondo S."/>
            <person name="Nolan M."/>
            <person name="Ohm R."/>
            <person name="Pangilinan J."/>
            <person name="Park H.-J."/>
            <person name="Ramirez L."/>
            <person name="Alfaro M."/>
            <person name="Sun H."/>
            <person name="Tritt A."/>
            <person name="Yoshinaga Y."/>
            <person name="Zwiers L.-H."/>
            <person name="Turgeon B."/>
            <person name="Goodwin S."/>
            <person name="Spatafora J."/>
            <person name="Crous P."/>
            <person name="Grigoriev I."/>
        </authorList>
    </citation>
    <scope>NUCLEOTIDE SEQUENCE</scope>
    <source>
        <strain evidence="1">CBS 101060</strain>
    </source>
</reference>
<dbReference type="Proteomes" id="UP000799429">
    <property type="component" value="Unassembled WGS sequence"/>
</dbReference>
<evidence type="ECO:0008006" key="3">
    <source>
        <dbReference type="Google" id="ProtNLM"/>
    </source>
</evidence>
<dbReference type="OrthoDB" id="2687452at2759"/>
<comment type="caution">
    <text evidence="1">The sequence shown here is derived from an EMBL/GenBank/DDBJ whole genome shotgun (WGS) entry which is preliminary data.</text>
</comment>
<feature type="non-terminal residue" evidence="1">
    <location>
        <position position="1"/>
    </location>
</feature>
<organism evidence="1 2">
    <name type="scientific">Patellaria atrata CBS 101060</name>
    <dbReference type="NCBI Taxonomy" id="1346257"/>
    <lineage>
        <taxon>Eukaryota</taxon>
        <taxon>Fungi</taxon>
        <taxon>Dikarya</taxon>
        <taxon>Ascomycota</taxon>
        <taxon>Pezizomycotina</taxon>
        <taxon>Dothideomycetes</taxon>
        <taxon>Dothideomycetes incertae sedis</taxon>
        <taxon>Patellariales</taxon>
        <taxon>Patellariaceae</taxon>
        <taxon>Patellaria</taxon>
    </lineage>
</organism>
<gene>
    <name evidence="1" type="ORF">M501DRAFT_920821</name>
</gene>
<feature type="non-terminal residue" evidence="1">
    <location>
        <position position="107"/>
    </location>
</feature>